<evidence type="ECO:0000313" key="3">
    <source>
        <dbReference type="Proteomes" id="UP001057877"/>
    </source>
</evidence>
<sequence>MNNYKTLLKDHYGIEAASILPQKGGWSALAYQVISGERRYFLKVYEKSRTSTPKWTALIDSYVPIIQWLSQQTSLQGKIPVPLLTVNAENRCEDDMGIFQLYEYIVGNTIGDQALNDIQYRQLAEIISELHRYGEEIPLNTEAIKEDFLIPFTPTLTKMLSADFNRLPSDMKALLAPYIETIINRINYLKIVSAQLQNSELQMRVCHTDLHNWNMMQAEEQLILIDWEGLKLAPVEADLMFLMDEPYWNEFLTIYRKTHQHYEINHRALMFYRIRRKLEDIYEFMVQIVYDKQEEQDRAEAVSYLKKELQDIEDLNAGFS</sequence>
<dbReference type="PANTHER" id="PTHR40086:SF1">
    <property type="entry name" value="CELL CYCLE REGULATOR CCRZ"/>
    <property type="match status" value="1"/>
</dbReference>
<accession>A0ABY5SI46</accession>
<dbReference type="SUPFAM" id="SSF56112">
    <property type="entry name" value="Protein kinase-like (PK-like)"/>
    <property type="match status" value="1"/>
</dbReference>
<dbReference type="PANTHER" id="PTHR40086">
    <property type="entry name" value="PHOSPHOTRANSFERASE YTMP-RELATED"/>
    <property type="match status" value="1"/>
</dbReference>
<name>A0ABY5SI46_9BACL</name>
<organism evidence="2 3">
    <name type="scientific">Paenibacillus spongiae</name>
    <dbReference type="NCBI Taxonomy" id="2909671"/>
    <lineage>
        <taxon>Bacteria</taxon>
        <taxon>Bacillati</taxon>
        <taxon>Bacillota</taxon>
        <taxon>Bacilli</taxon>
        <taxon>Bacillales</taxon>
        <taxon>Paenibacillaceae</taxon>
        <taxon>Paenibacillus</taxon>
    </lineage>
</organism>
<evidence type="ECO:0000313" key="2">
    <source>
        <dbReference type="EMBL" id="UVI33654.1"/>
    </source>
</evidence>
<proteinExistence type="predicted"/>
<dbReference type="Gene3D" id="3.30.200.20">
    <property type="entry name" value="Phosphorylase Kinase, domain 1"/>
    <property type="match status" value="1"/>
</dbReference>
<feature type="domain" description="Aminoglycoside phosphotransferase" evidence="1">
    <location>
        <begin position="22"/>
        <end position="257"/>
    </location>
</feature>
<dbReference type="EMBL" id="CP091430">
    <property type="protein sequence ID" value="UVI33654.1"/>
    <property type="molecule type" value="Genomic_DNA"/>
</dbReference>
<keyword evidence="3" id="KW-1185">Reference proteome</keyword>
<dbReference type="Gene3D" id="1.10.510.10">
    <property type="entry name" value="Transferase(Phosphotransferase) domain 1"/>
    <property type="match status" value="1"/>
</dbReference>
<reference evidence="2" key="1">
    <citation type="submission" date="2022-01" db="EMBL/GenBank/DDBJ databases">
        <title>Paenibacillus spongiae sp. nov., isolated from marine sponge.</title>
        <authorList>
            <person name="Li Z."/>
            <person name="Zhang M."/>
        </authorList>
    </citation>
    <scope>NUCLEOTIDE SEQUENCE</scope>
    <source>
        <strain evidence="2">PHS-Z3</strain>
    </source>
</reference>
<gene>
    <name evidence="2" type="ORF">L1F29_16325</name>
</gene>
<dbReference type="InterPro" id="IPR011009">
    <property type="entry name" value="Kinase-like_dom_sf"/>
</dbReference>
<dbReference type="Proteomes" id="UP001057877">
    <property type="component" value="Chromosome"/>
</dbReference>
<dbReference type="InterPro" id="IPR052077">
    <property type="entry name" value="CcrZ_PhaseVar_Mediator"/>
</dbReference>
<dbReference type="InterPro" id="IPR002575">
    <property type="entry name" value="Aminoglycoside_PTrfase"/>
</dbReference>
<dbReference type="Gene3D" id="1.20.58.840">
    <property type="match status" value="1"/>
</dbReference>
<dbReference type="Pfam" id="PF01636">
    <property type="entry name" value="APH"/>
    <property type="match status" value="1"/>
</dbReference>
<dbReference type="RefSeq" id="WP_258389704.1">
    <property type="nucleotide sequence ID" value="NZ_CP091430.1"/>
</dbReference>
<protein>
    <submittedName>
        <fullName evidence="2">Aminoglycoside phosphotransferase family protein</fullName>
    </submittedName>
</protein>
<evidence type="ECO:0000259" key="1">
    <source>
        <dbReference type="Pfam" id="PF01636"/>
    </source>
</evidence>